<organism evidence="1 2">
    <name type="scientific">Brevibacillus antibioticus</name>
    <dbReference type="NCBI Taxonomy" id="2570228"/>
    <lineage>
        <taxon>Bacteria</taxon>
        <taxon>Bacillati</taxon>
        <taxon>Bacillota</taxon>
        <taxon>Bacilli</taxon>
        <taxon>Bacillales</taxon>
        <taxon>Paenibacillaceae</taxon>
        <taxon>Brevibacillus</taxon>
    </lineage>
</organism>
<proteinExistence type="predicted"/>
<dbReference type="OrthoDB" id="581789at2"/>
<comment type="caution">
    <text evidence="1">The sequence shown here is derived from an EMBL/GenBank/DDBJ whole genome shotgun (WGS) entry which is preliminary data.</text>
</comment>
<accession>A0A4U2Y6X2</accession>
<dbReference type="AlphaFoldDB" id="A0A4U2Y6X2"/>
<sequence>MGHNPTPRMEFADNIVRVWSDDSNEEDLDENELYYIDFDYVEFIAKLEMVESDLWNLQEGLSSIDF</sequence>
<dbReference type="RefSeq" id="WP_137029440.1">
    <property type="nucleotide sequence ID" value="NZ_SZNK01000001.1"/>
</dbReference>
<reference evidence="1 2" key="1">
    <citation type="submission" date="2019-04" db="EMBL/GenBank/DDBJ databases">
        <title>Whole genome sequencing of Brevibacillus sp. TGS2-1.</title>
        <authorList>
            <person name="Choi A."/>
        </authorList>
    </citation>
    <scope>NUCLEOTIDE SEQUENCE [LARGE SCALE GENOMIC DNA]</scope>
    <source>
        <strain evidence="1 2">TGS2-1</strain>
    </source>
</reference>
<dbReference type="EMBL" id="SZNK01000001">
    <property type="protein sequence ID" value="TKI55944.1"/>
    <property type="molecule type" value="Genomic_DNA"/>
</dbReference>
<evidence type="ECO:0000313" key="1">
    <source>
        <dbReference type="EMBL" id="TKI55944.1"/>
    </source>
</evidence>
<protein>
    <submittedName>
        <fullName evidence="1">Uncharacterized protein</fullName>
    </submittedName>
</protein>
<dbReference type="Proteomes" id="UP000307841">
    <property type="component" value="Unassembled WGS sequence"/>
</dbReference>
<keyword evidence="2" id="KW-1185">Reference proteome</keyword>
<name>A0A4U2Y6X2_9BACL</name>
<gene>
    <name evidence="1" type="ORF">E8L90_11035</name>
</gene>
<evidence type="ECO:0000313" key="2">
    <source>
        <dbReference type="Proteomes" id="UP000307841"/>
    </source>
</evidence>